<reference evidence="1 2" key="1">
    <citation type="submission" date="2021-10" db="EMBL/GenBank/DDBJ databases">
        <title>Anaerobic single-cell dispensing facilitates the cultivation of human gut bacteria.</title>
        <authorList>
            <person name="Afrizal A."/>
        </authorList>
    </citation>
    <scope>NUCLEOTIDE SEQUENCE [LARGE SCALE GENOMIC DNA]</scope>
    <source>
        <strain evidence="1 2">CLA-AA-H232</strain>
    </source>
</reference>
<dbReference type="AlphaFoldDB" id="A0AAE3J9R9"/>
<evidence type="ECO:0000313" key="1">
    <source>
        <dbReference type="EMBL" id="MCC2210711.1"/>
    </source>
</evidence>
<accession>A0AAE3J9R9</accession>
<dbReference type="PROSITE" id="PS52050">
    <property type="entry name" value="WYL"/>
    <property type="match status" value="1"/>
</dbReference>
<evidence type="ECO:0000313" key="2">
    <source>
        <dbReference type="Proteomes" id="UP001198242"/>
    </source>
</evidence>
<name>A0AAE3J9R9_9FIRM</name>
<dbReference type="Proteomes" id="UP001198242">
    <property type="component" value="Unassembled WGS sequence"/>
</dbReference>
<sequence>MIFSEIYGEYFNAVAKILDTAVRGELNENDIISIVGESAFGESILSLPQKIKNEKWGLLTSDLKTPIKNKPQMPLTDTEKRWLRAVLNDSRVKLFDADIKGLENVEPLYSQDMFVYFDRYNDGDPYNDERYIRNFKTVLKALREKRKAVVKFRGRTGKVHNKSVIPYNIEYSPQDDKFRLQAYARHTLWTINIARIEDCKLDEKFEKTVSYKVKKEKLVIELIDERNALERAMLHFSHLEKKTEKVSNDRYKITLYYDKDDETELLIRVLAFGPVMKVTEPESFIEQIKQRLRMQNNLKK</sequence>
<organism evidence="1 2">
    <name type="scientific">Hominilimicola fabiformis</name>
    <dbReference type="NCBI Taxonomy" id="2885356"/>
    <lineage>
        <taxon>Bacteria</taxon>
        <taxon>Bacillati</taxon>
        <taxon>Bacillota</taxon>
        <taxon>Clostridia</taxon>
        <taxon>Eubacteriales</taxon>
        <taxon>Oscillospiraceae</taxon>
        <taxon>Hominilimicola</taxon>
    </lineage>
</organism>
<protein>
    <submittedName>
        <fullName evidence="1">WYL domain-containing protein</fullName>
    </submittedName>
</protein>
<keyword evidence="2" id="KW-1185">Reference proteome</keyword>
<dbReference type="RefSeq" id="WP_308456461.1">
    <property type="nucleotide sequence ID" value="NZ_JAJEQM010000009.1"/>
</dbReference>
<dbReference type="EMBL" id="JAJEQM010000009">
    <property type="protein sequence ID" value="MCC2210711.1"/>
    <property type="molecule type" value="Genomic_DNA"/>
</dbReference>
<comment type="caution">
    <text evidence="1">The sequence shown here is derived from an EMBL/GenBank/DDBJ whole genome shotgun (WGS) entry which is preliminary data.</text>
</comment>
<gene>
    <name evidence="1" type="ORF">LKE05_07895</name>
</gene>
<proteinExistence type="predicted"/>